<dbReference type="GO" id="GO:0016020">
    <property type="term" value="C:membrane"/>
    <property type="evidence" value="ECO:0007669"/>
    <property type="project" value="UniProtKB-SubCell"/>
</dbReference>
<feature type="transmembrane region" description="Helical" evidence="6">
    <location>
        <begin position="345"/>
        <end position="368"/>
    </location>
</feature>
<evidence type="ECO:0008006" key="9">
    <source>
        <dbReference type="Google" id="ProtNLM"/>
    </source>
</evidence>
<evidence type="ECO:0000256" key="5">
    <source>
        <dbReference type="ARBA" id="ARBA00023136"/>
    </source>
</evidence>
<comment type="similarity">
    <text evidence="2">Belongs to the multi antimicrobial extrusion (MATE) (TC 2.A.66.1) family.</text>
</comment>
<evidence type="ECO:0000256" key="2">
    <source>
        <dbReference type="ARBA" id="ARBA00010199"/>
    </source>
</evidence>
<keyword evidence="5 6" id="KW-0472">Membrane</keyword>
<dbReference type="InterPro" id="IPR044644">
    <property type="entry name" value="DinF-like"/>
</dbReference>
<feature type="transmembrane region" description="Helical" evidence="6">
    <location>
        <begin position="171"/>
        <end position="190"/>
    </location>
</feature>
<reference evidence="7" key="1">
    <citation type="submission" date="2021-05" db="EMBL/GenBank/DDBJ databases">
        <title>The genome of the haptophyte Pavlova lutheri (Diacronema luteri, Pavlovales) - a model for lipid biosynthesis in eukaryotic algae.</title>
        <authorList>
            <person name="Hulatt C.J."/>
            <person name="Posewitz M.C."/>
        </authorList>
    </citation>
    <scope>NUCLEOTIDE SEQUENCE</scope>
    <source>
        <strain evidence="7">NIVA-4/92</strain>
    </source>
</reference>
<dbReference type="GO" id="GO:0042910">
    <property type="term" value="F:xenobiotic transmembrane transporter activity"/>
    <property type="evidence" value="ECO:0007669"/>
    <property type="project" value="InterPro"/>
</dbReference>
<evidence type="ECO:0000256" key="4">
    <source>
        <dbReference type="ARBA" id="ARBA00022989"/>
    </source>
</evidence>
<feature type="transmembrane region" description="Helical" evidence="6">
    <location>
        <begin position="50"/>
        <end position="71"/>
    </location>
</feature>
<dbReference type="OrthoDB" id="2126698at2759"/>
<protein>
    <recommendedName>
        <fullName evidence="9">Multidrug and toxic compound extrusion protein</fullName>
    </recommendedName>
</protein>
<dbReference type="PANTHER" id="PTHR42893:SF46">
    <property type="entry name" value="PROTEIN DETOXIFICATION 44, CHLOROPLASTIC"/>
    <property type="match status" value="1"/>
</dbReference>
<dbReference type="Pfam" id="PF01554">
    <property type="entry name" value="MatE"/>
    <property type="match status" value="1"/>
</dbReference>
<sequence>MVWARSDAARALDERIWHIAVPSLFALALDPLLAAIGTAFVGRLPGEAPLAALSVSASLFQLVFSSFNFFANAATPVIAERVGRHGKAAACDLAVVIVAIAAALGVGALVSLEVAAGGFVALMGIDARADRALHAAARGFIRVRALSAPAVIMQTALNGALRALGDARSGLWAAMGAGCVNLALAVLLIFELGWGVTGAAAATAIAEWCAVAFLAARARAARAAAEANRDAEAAALRGGSDRLLDAEGRPRSGAQAAVARPLAHALAPFFRGSMATILRTVALQLFFAGATLSLGGERTALASHQLLLTVYAVVSFGTDALAIAAQQMVASAQRVEDKRAAAARVLHWGALVGLACGAALAACAQPLVGAMARSRDVRAATVPVLRRLSAPLQPLSALVFAADGVLQGSLDFGFEAFAMGVAAAAGGALLLLEAERSPGVIDVSRAHDAPIGTPSDAPAAPHALWAAWRAIAIVQLARFAAFTWRYWGAHGPLRLPA</sequence>
<feature type="transmembrane region" description="Helical" evidence="6">
    <location>
        <begin position="276"/>
        <end position="294"/>
    </location>
</feature>
<dbReference type="PANTHER" id="PTHR42893">
    <property type="entry name" value="PROTEIN DETOXIFICATION 44, CHLOROPLASTIC-RELATED"/>
    <property type="match status" value="1"/>
</dbReference>
<proteinExistence type="inferred from homology"/>
<feature type="transmembrane region" description="Helical" evidence="6">
    <location>
        <begin position="196"/>
        <end position="216"/>
    </location>
</feature>
<name>A0A8J5XDE8_DIALT</name>
<accession>A0A8J5XDE8</accession>
<evidence type="ECO:0000256" key="3">
    <source>
        <dbReference type="ARBA" id="ARBA00022692"/>
    </source>
</evidence>
<dbReference type="InterPro" id="IPR002528">
    <property type="entry name" value="MATE_fam"/>
</dbReference>
<feature type="transmembrane region" description="Helical" evidence="6">
    <location>
        <begin position="92"/>
        <end position="125"/>
    </location>
</feature>
<keyword evidence="4 6" id="KW-1133">Transmembrane helix</keyword>
<evidence type="ECO:0000256" key="1">
    <source>
        <dbReference type="ARBA" id="ARBA00004141"/>
    </source>
</evidence>
<evidence type="ECO:0000256" key="6">
    <source>
        <dbReference type="SAM" id="Phobius"/>
    </source>
</evidence>
<dbReference type="Proteomes" id="UP000751190">
    <property type="component" value="Unassembled WGS sequence"/>
</dbReference>
<feature type="transmembrane region" description="Helical" evidence="6">
    <location>
        <begin position="145"/>
        <end position="164"/>
    </location>
</feature>
<feature type="transmembrane region" description="Helical" evidence="6">
    <location>
        <begin position="306"/>
        <end position="325"/>
    </location>
</feature>
<gene>
    <name evidence="7" type="ORF">KFE25_003804</name>
</gene>
<comment type="subcellular location">
    <subcellularLocation>
        <location evidence="1">Membrane</location>
        <topology evidence="1">Multi-pass membrane protein</topology>
    </subcellularLocation>
</comment>
<keyword evidence="3 6" id="KW-0812">Transmembrane</keyword>
<evidence type="ECO:0000313" key="8">
    <source>
        <dbReference type="Proteomes" id="UP000751190"/>
    </source>
</evidence>
<evidence type="ECO:0000313" key="7">
    <source>
        <dbReference type="EMBL" id="KAG8463531.1"/>
    </source>
</evidence>
<organism evidence="7 8">
    <name type="scientific">Diacronema lutheri</name>
    <name type="common">Unicellular marine alga</name>
    <name type="synonym">Monochrysis lutheri</name>
    <dbReference type="NCBI Taxonomy" id="2081491"/>
    <lineage>
        <taxon>Eukaryota</taxon>
        <taxon>Haptista</taxon>
        <taxon>Haptophyta</taxon>
        <taxon>Pavlovophyceae</taxon>
        <taxon>Pavlovales</taxon>
        <taxon>Pavlovaceae</taxon>
        <taxon>Diacronema</taxon>
    </lineage>
</organism>
<comment type="caution">
    <text evidence="7">The sequence shown here is derived from an EMBL/GenBank/DDBJ whole genome shotgun (WGS) entry which is preliminary data.</text>
</comment>
<dbReference type="EMBL" id="JAGTXO010000015">
    <property type="protein sequence ID" value="KAG8463531.1"/>
    <property type="molecule type" value="Genomic_DNA"/>
</dbReference>
<dbReference type="AlphaFoldDB" id="A0A8J5XDE8"/>
<dbReference type="GO" id="GO:0015297">
    <property type="term" value="F:antiporter activity"/>
    <property type="evidence" value="ECO:0007669"/>
    <property type="project" value="InterPro"/>
</dbReference>
<keyword evidence="8" id="KW-1185">Reference proteome</keyword>